<feature type="domain" description="TLDc" evidence="6">
    <location>
        <begin position="1068"/>
        <end position="1249"/>
    </location>
</feature>
<organism evidence="7 8">
    <name type="scientific">Porites evermanni</name>
    <dbReference type="NCBI Taxonomy" id="104178"/>
    <lineage>
        <taxon>Eukaryota</taxon>
        <taxon>Metazoa</taxon>
        <taxon>Cnidaria</taxon>
        <taxon>Anthozoa</taxon>
        <taxon>Hexacorallia</taxon>
        <taxon>Scleractinia</taxon>
        <taxon>Fungiina</taxon>
        <taxon>Poritidae</taxon>
        <taxon>Porites</taxon>
    </lineage>
</organism>
<evidence type="ECO:0000259" key="5">
    <source>
        <dbReference type="PROSITE" id="PS50835"/>
    </source>
</evidence>
<dbReference type="InterPro" id="IPR003599">
    <property type="entry name" value="Ig_sub"/>
</dbReference>
<dbReference type="PROSITE" id="PS51886">
    <property type="entry name" value="TLDC"/>
    <property type="match status" value="1"/>
</dbReference>
<dbReference type="PANTHER" id="PTHR44170">
    <property type="entry name" value="PROTEIN SIDEKICK"/>
    <property type="match status" value="1"/>
</dbReference>
<keyword evidence="2" id="KW-1015">Disulfide bond</keyword>
<keyword evidence="4" id="KW-0812">Transmembrane</keyword>
<dbReference type="SMART" id="SM00409">
    <property type="entry name" value="IG"/>
    <property type="match status" value="6"/>
</dbReference>
<evidence type="ECO:0000313" key="8">
    <source>
        <dbReference type="Proteomes" id="UP001159427"/>
    </source>
</evidence>
<feature type="region of interest" description="Disordered" evidence="3">
    <location>
        <begin position="116"/>
        <end position="175"/>
    </location>
</feature>
<dbReference type="Pfam" id="PF07534">
    <property type="entry name" value="TLD"/>
    <property type="match status" value="1"/>
</dbReference>
<dbReference type="SMART" id="SM00408">
    <property type="entry name" value="IGc2"/>
    <property type="match status" value="6"/>
</dbReference>
<evidence type="ECO:0008006" key="9">
    <source>
        <dbReference type="Google" id="ProtNLM"/>
    </source>
</evidence>
<proteinExistence type="predicted"/>
<dbReference type="Pfam" id="PF13927">
    <property type="entry name" value="Ig_3"/>
    <property type="match status" value="6"/>
</dbReference>
<feature type="region of interest" description="Disordered" evidence="3">
    <location>
        <begin position="706"/>
        <end position="765"/>
    </location>
</feature>
<protein>
    <recommendedName>
        <fullName evidence="9">Basement membrane-specific heparan sulfate proteoglycan core protein</fullName>
    </recommendedName>
</protein>
<evidence type="ECO:0000256" key="3">
    <source>
        <dbReference type="SAM" id="MobiDB-lite"/>
    </source>
</evidence>
<dbReference type="Pfam" id="PF01391">
    <property type="entry name" value="Collagen"/>
    <property type="match status" value="2"/>
</dbReference>
<feature type="domain" description="Ig-like" evidence="5">
    <location>
        <begin position="882"/>
        <end position="969"/>
    </location>
</feature>
<dbReference type="InterPro" id="IPR007110">
    <property type="entry name" value="Ig-like_dom"/>
</dbReference>
<name>A0ABN8LLV8_9CNID</name>
<dbReference type="InterPro" id="IPR008160">
    <property type="entry name" value="Collagen"/>
</dbReference>
<evidence type="ECO:0000313" key="7">
    <source>
        <dbReference type="EMBL" id="CAH3018150.1"/>
    </source>
</evidence>
<evidence type="ECO:0000256" key="2">
    <source>
        <dbReference type="ARBA" id="ARBA00023157"/>
    </source>
</evidence>
<reference evidence="7 8" key="1">
    <citation type="submission" date="2022-05" db="EMBL/GenBank/DDBJ databases">
        <authorList>
            <consortium name="Genoscope - CEA"/>
            <person name="William W."/>
        </authorList>
    </citation>
    <scope>NUCLEOTIDE SEQUENCE [LARGE SCALE GENOMIC DNA]</scope>
</reference>
<comment type="caution">
    <text evidence="7">The sequence shown here is derived from an EMBL/GenBank/DDBJ whole genome shotgun (WGS) entry which is preliminary data.</text>
</comment>
<dbReference type="InterPro" id="IPR013783">
    <property type="entry name" value="Ig-like_fold"/>
</dbReference>
<gene>
    <name evidence="7" type="ORF">PEVE_00041474</name>
</gene>
<sequence length="1251" mass="134954">MSSQEKSLPSFASIISVLAIVLYGAGFLRVEFELNEQRKRIYALENIEETKPSDAPNINKIVRNAGESKYFKLTRNRRVADALKNTTGARNTIDMETVLKISKLFSELKPQLCHSNGVTCPPGPPGLPGPKGDKGSRGRRGQKGRTGNRGDQGIVGSPGMSGKQGIMGPVGPKGDVGLKGQKGDIGPAGTPGAKGEPGESISAPLIAVSPKTLTVNEGGSASFQCSVSGNPKPAIKWRKWNSQSQISRPLASEGKLLLKNVRGSDSGTYNCSAVNILGRAQGLVQLIVNVHPRVSLHPGPHHAIEGSSYTLPSCHVTGYPAPVVSWRKSSGPLPQGRVKYNNSALQILHVRKDDSDLYYCAASNLLGRVEKKTFLVVVSPPRFSVKPPAKVVAWVGDSLKLNCSATGDPQPVISWKKQGGQLPFGRSQQINGNLVIRDISRNDRGNYICIATNAGVFKAETGTYAEVKAVTQPLYYDLLLTSLMSLKHLRPNVISLKSLLHLGQKGKMSLHLGLLQHLEYKRFRREVNVNLIHFLPSGYRGAGRGGRGRATYLFVSEVFHFSNCLFELPCCAQGQLKLKNEHGNDIFDGEGFLLQQSYNVLQAVVLIMEEGPKTRVRTFLTSFLSNQILGTTLMPGRDFKQLLHNVLEGKQEMFFVESKYFKLTRNRRVADALKNTTGARNTIDMETVLKISKLFSELKPQLCHSNGVTCPPGPPGLPGPKGDKGSRGRRGQKGRTGNRGDQGIVGSPGMSGKQGIMGPVGPKGDVGLKGQKGDIGPAGTPGAKGEPGESISAPLIAVSPKTLTVNEGGSASFQCSVSGNPKPAIKWRKWNSQSQISRPLASEGKLLLKNVRGSDSGTYNCSAVNILGRAQGLVQLIVNVHPRVSLHPGPHHAIEGSSYTLPSCHVTGYPAPVVSWRKSSGPLPQGRVKYNNSALQILHVRKDDSDLYHCAASNLLGRVEKKTFLVVVSPPRFSVKPPAKVVAWVGDSLKLNCSATGDPQPVISWKKQGGQLPFGRSQQINGNLVIRDISRNDRGNYICIATNAGVFKAETGTYAEVKELISLSTILGGLEGKYLVKLSSYLDPVLRSSGRSRFVRCWHGKTDGWASSTFHSNCDGKGPTVTIVQVGSYIFGGYTDKSWGGSCRYVYSSKSFLFSLYNINGYVPVKVNIKSSRYSKAIYACSRYGPTFGGGHDLHISGNAASNRYPYTNCGGSYPLPPGYSASHSSCRFYAGGSSMHFTPTDVEVFYETTT</sequence>
<dbReference type="SMART" id="SM00406">
    <property type="entry name" value="IGv"/>
    <property type="match status" value="4"/>
</dbReference>
<evidence type="ECO:0000256" key="4">
    <source>
        <dbReference type="SAM" id="Phobius"/>
    </source>
</evidence>
<feature type="domain" description="Ig-like" evidence="5">
    <location>
        <begin position="204"/>
        <end position="289"/>
    </location>
</feature>
<dbReference type="EMBL" id="CALNXI010000079">
    <property type="protein sequence ID" value="CAH3018150.1"/>
    <property type="molecule type" value="Genomic_DNA"/>
</dbReference>
<feature type="domain" description="Ig-like" evidence="5">
    <location>
        <begin position="292"/>
        <end position="379"/>
    </location>
</feature>
<keyword evidence="4" id="KW-1133">Transmembrane helix</keyword>
<keyword evidence="4" id="KW-0472">Membrane</keyword>
<dbReference type="Proteomes" id="UP001159427">
    <property type="component" value="Unassembled WGS sequence"/>
</dbReference>
<feature type="domain" description="Ig-like" evidence="5">
    <location>
        <begin position="971"/>
        <end position="1055"/>
    </location>
</feature>
<accession>A0ABN8LLV8</accession>
<dbReference type="SUPFAM" id="SSF48726">
    <property type="entry name" value="Immunoglobulin"/>
    <property type="match status" value="6"/>
</dbReference>
<feature type="domain" description="Ig-like" evidence="5">
    <location>
        <begin position="794"/>
        <end position="879"/>
    </location>
</feature>
<dbReference type="Gene3D" id="2.60.40.10">
    <property type="entry name" value="Immunoglobulins"/>
    <property type="match status" value="6"/>
</dbReference>
<dbReference type="InterPro" id="IPR003598">
    <property type="entry name" value="Ig_sub2"/>
</dbReference>
<feature type="domain" description="Ig-like" evidence="5">
    <location>
        <begin position="381"/>
        <end position="471"/>
    </location>
</feature>
<feature type="transmembrane region" description="Helical" evidence="4">
    <location>
        <begin position="12"/>
        <end position="30"/>
    </location>
</feature>
<keyword evidence="8" id="KW-1185">Reference proteome</keyword>
<dbReference type="InterPro" id="IPR036179">
    <property type="entry name" value="Ig-like_dom_sf"/>
</dbReference>
<dbReference type="InterPro" id="IPR013106">
    <property type="entry name" value="Ig_V-set"/>
</dbReference>
<dbReference type="PANTHER" id="PTHR44170:SF6">
    <property type="entry name" value="CONTACTIN"/>
    <property type="match status" value="1"/>
</dbReference>
<dbReference type="PROSITE" id="PS50835">
    <property type="entry name" value="IG_LIKE"/>
    <property type="match status" value="6"/>
</dbReference>
<keyword evidence="1" id="KW-0677">Repeat</keyword>
<evidence type="ECO:0000256" key="1">
    <source>
        <dbReference type="ARBA" id="ARBA00022737"/>
    </source>
</evidence>
<dbReference type="SMART" id="SM00584">
    <property type="entry name" value="TLDc"/>
    <property type="match status" value="1"/>
</dbReference>
<evidence type="ECO:0000259" key="6">
    <source>
        <dbReference type="PROSITE" id="PS51886"/>
    </source>
</evidence>
<dbReference type="InterPro" id="IPR006571">
    <property type="entry name" value="TLDc_dom"/>
</dbReference>